<protein>
    <submittedName>
        <fullName evidence="2">Endonuclease</fullName>
    </submittedName>
</protein>
<dbReference type="RefSeq" id="WP_098703067.1">
    <property type="nucleotide sequence ID" value="NZ_NJGI01000004.1"/>
</dbReference>
<dbReference type="InterPro" id="IPR036237">
    <property type="entry name" value="Xyl_isomerase-like_sf"/>
</dbReference>
<evidence type="ECO:0000313" key="2">
    <source>
        <dbReference type="EMBL" id="PGH21043.1"/>
    </source>
</evidence>
<accession>A0A2B7YJ43</accession>
<feature type="domain" description="Xylose isomerase-like TIM barrel" evidence="1">
    <location>
        <begin position="33"/>
        <end position="240"/>
    </location>
</feature>
<dbReference type="Proteomes" id="UP000222862">
    <property type="component" value="Unassembled WGS sequence"/>
</dbReference>
<sequence length="261" mass="30922">MSKNIIHISDLIFYDKPYNEILEFLKENNIKNLEFFIEPLDEEYTAKMLKILNEYSFESISFHGPFRKCNMADLSSNSWKKTLYSYTESFKMASKYNPKFMVLHTNEGIPGKIIDDNLKMEILKQVDYIVNEGKKYGIDIVIENVGINENMVFSQDEYEEFILKNKYKCLIDIGHAYLNEWDIERVIKKLKDNILGFHFHNNDGLYDRHDPISIGKIDYSKIINLVKENVPTGVIVLEYDFSKDRKILLRDWKELEKNLEL</sequence>
<dbReference type="Pfam" id="PF01261">
    <property type="entry name" value="AP_endonuc_2"/>
    <property type="match status" value="1"/>
</dbReference>
<dbReference type="GO" id="GO:0004519">
    <property type="term" value="F:endonuclease activity"/>
    <property type="evidence" value="ECO:0007669"/>
    <property type="project" value="UniProtKB-KW"/>
</dbReference>
<comment type="caution">
    <text evidence="2">The sequence shown here is derived from an EMBL/GenBank/DDBJ whole genome shotgun (WGS) entry which is preliminary data.</text>
</comment>
<dbReference type="EMBL" id="NJGI01000004">
    <property type="protein sequence ID" value="PGH21043.1"/>
    <property type="molecule type" value="Genomic_DNA"/>
</dbReference>
<organism evidence="2 3">
    <name type="scientific">Fusobacterium nucleatum subsp. polymorphum</name>
    <name type="common">Fusobacterium polymorphum</name>
    <dbReference type="NCBI Taxonomy" id="76857"/>
    <lineage>
        <taxon>Bacteria</taxon>
        <taxon>Fusobacteriati</taxon>
        <taxon>Fusobacteriota</taxon>
        <taxon>Fusobacteriia</taxon>
        <taxon>Fusobacteriales</taxon>
        <taxon>Fusobacteriaceae</taxon>
        <taxon>Fusobacterium</taxon>
    </lineage>
</organism>
<name>A0A2B7YJ43_FUSNP</name>
<dbReference type="Gene3D" id="3.20.20.150">
    <property type="entry name" value="Divalent-metal-dependent TIM barrel enzymes"/>
    <property type="match status" value="1"/>
</dbReference>
<keyword evidence="2" id="KW-0255">Endonuclease</keyword>
<evidence type="ECO:0000259" key="1">
    <source>
        <dbReference type="Pfam" id="PF01261"/>
    </source>
</evidence>
<keyword evidence="2" id="KW-0378">Hydrolase</keyword>
<proteinExistence type="predicted"/>
<dbReference type="AlphaFoldDB" id="A0A2B7YJ43"/>
<keyword evidence="2" id="KW-0540">Nuclease</keyword>
<dbReference type="InterPro" id="IPR013022">
    <property type="entry name" value="Xyl_isomerase-like_TIM-brl"/>
</dbReference>
<dbReference type="SUPFAM" id="SSF51658">
    <property type="entry name" value="Xylose isomerase-like"/>
    <property type="match status" value="1"/>
</dbReference>
<gene>
    <name evidence="2" type="ORF">RN96_08310</name>
</gene>
<evidence type="ECO:0000313" key="3">
    <source>
        <dbReference type="Proteomes" id="UP000222862"/>
    </source>
</evidence>
<reference evidence="2 3" key="1">
    <citation type="submission" date="2017-06" db="EMBL/GenBank/DDBJ databases">
        <title>Genome sequencing of Fusobacterium nucleatum subsp. polymorphum KCOM 1232 (=ChDC F37).</title>
        <authorList>
            <person name="Kook J.-K."/>
            <person name="Park S.-N."/>
            <person name="Lim Y.K."/>
            <person name="Roh H."/>
        </authorList>
    </citation>
    <scope>NUCLEOTIDE SEQUENCE [LARGE SCALE GENOMIC DNA]</scope>
    <source>
        <strain evidence="3">KCOM 1232 ( ChDC F37)</strain>
    </source>
</reference>